<evidence type="ECO:0000256" key="2">
    <source>
        <dbReference type="ARBA" id="ARBA00022490"/>
    </source>
</evidence>
<comment type="similarity">
    <text evidence="6">Belongs to the WD repeat WDR6 family.</text>
</comment>
<evidence type="ECO:0000256" key="1">
    <source>
        <dbReference type="ARBA" id="ARBA00004496"/>
    </source>
</evidence>
<dbReference type="PANTHER" id="PTHR14344">
    <property type="entry name" value="WD REPEAT PROTEIN"/>
    <property type="match status" value="1"/>
</dbReference>
<evidence type="ECO:0000313" key="10">
    <source>
        <dbReference type="Proteomes" id="UP000007796"/>
    </source>
</evidence>
<keyword evidence="2" id="KW-0963">Cytoplasm</keyword>
<evidence type="ECO:0000256" key="8">
    <source>
        <dbReference type="SAM" id="MobiDB-lite"/>
    </source>
</evidence>
<feature type="repeat" description="WD" evidence="7">
    <location>
        <begin position="811"/>
        <end position="843"/>
    </location>
</feature>
<dbReference type="InterPro" id="IPR036191">
    <property type="entry name" value="RRF_sf"/>
</dbReference>
<proteinExistence type="inferred from homology"/>
<protein>
    <submittedName>
        <fullName evidence="9">WD repeat protein</fullName>
    </submittedName>
</protein>
<feature type="region of interest" description="Disordered" evidence="8">
    <location>
        <begin position="1252"/>
        <end position="1293"/>
    </location>
</feature>
<evidence type="ECO:0000256" key="6">
    <source>
        <dbReference type="ARBA" id="ARBA00038255"/>
    </source>
</evidence>
<dbReference type="InterPro" id="IPR051973">
    <property type="entry name" value="tRNA_Anticodon_Mtase-Reg"/>
</dbReference>
<dbReference type="GeneID" id="25976563"/>
<dbReference type="PROSITE" id="PS50082">
    <property type="entry name" value="WD_REPEATS_2"/>
    <property type="match status" value="2"/>
</dbReference>
<organism evidence="10">
    <name type="scientific">Grosmannia clavigera (strain kw1407 / UAMH 11150)</name>
    <name type="common">Blue stain fungus</name>
    <name type="synonym">Graphiocladiella clavigera</name>
    <dbReference type="NCBI Taxonomy" id="655863"/>
    <lineage>
        <taxon>Eukaryota</taxon>
        <taxon>Fungi</taxon>
        <taxon>Dikarya</taxon>
        <taxon>Ascomycota</taxon>
        <taxon>Pezizomycotina</taxon>
        <taxon>Sordariomycetes</taxon>
        <taxon>Sordariomycetidae</taxon>
        <taxon>Ophiostomatales</taxon>
        <taxon>Ophiostomataceae</taxon>
        <taxon>Leptographium</taxon>
    </lineage>
</organism>
<evidence type="ECO:0000313" key="9">
    <source>
        <dbReference type="EMBL" id="EFX05391.1"/>
    </source>
</evidence>
<evidence type="ECO:0000256" key="4">
    <source>
        <dbReference type="ARBA" id="ARBA00022694"/>
    </source>
</evidence>
<dbReference type="Gene3D" id="2.130.10.10">
    <property type="entry name" value="YVTN repeat-like/Quinoprotein amine dehydrogenase"/>
    <property type="match status" value="3"/>
</dbReference>
<keyword evidence="3 7" id="KW-0853">WD repeat</keyword>
<dbReference type="InterPro" id="IPR036322">
    <property type="entry name" value="WD40_repeat_dom_sf"/>
</dbReference>
<keyword evidence="4" id="KW-0819">tRNA processing</keyword>
<dbReference type="InterPro" id="IPR001680">
    <property type="entry name" value="WD40_rpt"/>
</dbReference>
<dbReference type="PANTHER" id="PTHR14344:SF3">
    <property type="entry name" value="WD REPEAT-CONTAINING PROTEIN 6"/>
    <property type="match status" value="1"/>
</dbReference>
<accession>F0XAJ8</accession>
<dbReference type="OrthoDB" id="5594999at2759"/>
<sequence length="1507" mass="160665">MDRPPRLHRAAPPLCPVTALAFFQRRQPGIGEAEAAESVFLLAAEDGWLCVYGVYGDARSTTSLGRLHGRLPVFSEQAIQGCCVDEHDEGDVLVWGGRSAALVRREQIERLGEQRAQSTECVAATACLEARAPDWIYDGLLPRRAGGLGALVTAHNEVVPFRVDGQKGLVLGAAISPSRPGLYAAKLAWGEEEEDEHNNGLVVAAGTAFGEIIVWTCRLADSSSDNDNDNDIQVLDVFSGHEGSIFGVAMRPALGLLVSCSDDRTIRAWPLRLKQPGGRGGSRGRVLTEARETGFLTKTADDGDATTTQSPEALAVVMAHASRIWHVRFGPATSSRSSIGLFSFGEDATAQEWRLVLDTTASSSCFEHVRTLCGHAGKNIWAAAVLQPRGTSDQPPLVATGAADGKICLFAGVDSQELEQEQEQGHVPPSRPDGPPKTRRDEVFNNYAFLSGHHVLAATSHGRLFLGSIRMDAVAASTTTWAEVDVPPAAVVTLQKYNVVRAPRADAGPAVQGLALVGGAGGRLFMYSPTSSDSESGRLQPLDTAVAGKVEDMFFLPDEEEGNGGDDSTVRLQVVIAVLAHDALLLDLAVSAVDGRVLSERARPLRLPSGSDHVTTTAAGRCCGHVILGSRKGQLLLYRRGGDDDDYDETPSVETHTDTRDAILTVVPLPPQPGRPRASCSAFAATARDGTYRIYAIEEKEQHGDAAASALSFQLRHETSLPFGPIIRDAWFVDSSSSSSPELVLCGFRSSRFVVWNETRQQELAAVECAGTHRTYAYRLGGGGEVRLAFTRGGRLHVFAQTASPLATVRPGGHGREIKAVAASASGQYVATGGEDTVVRVWEGRRIGNQPDGHRNCLAVLKRHNTGLHGLAWLGDDCLVSAGGAEELFMWRVSRIADSAYDGLAVLCASAYPDRVGDDKTLRVTAVDASLEADGTLPANTKANMLITMALSNSVLKTYRYCPADDCWQLLARGRYTGACPTHVRHLRLRPRQALVVLAAFTDGHLSVWHADTASTSSQPASYTLLRTTQVHRCAVKSLDLWQPLVGPARLAAVVVTGGDDNALAVTPLDSDGTDYAFRTASRVSSAHAAAVTGLCILGGAQPSEAAVRLTVVSCSNDQRVKAWAVHVGPSVQVQLLDSQSSAVADAADMEMVDGQEADGASVMVVGMGMETCAHVTQPNAHQSTIMSFTATRALTRHAGAGLARCTAGRWPTLVLGAVAAAATPTASTASLPTSPLWQPTAVSRREFGHSIVRAKKASGGGKKGGKADKKDKASPTAEDDDGGNHPQADAADPFNFADVESRWQRSDAHHEDKFRELRRALGSGAADGSGAVDLDAIGATPVTMAASGSEGATTTTLSQLALVIPRAGGRFVELRMHSATSRKAITRAVQHSPQFRGQQPQPDPDDELVLLVRMGGVHEGATEAAAAAVERARRVSDLANGWRAQIRRATARRQKTHQTWRKDGSVRPDDLHRLDRDLLRGQDKHLAHIDTVEKEAVRLLERTGRR</sequence>
<dbReference type="InParanoid" id="F0XAJ8"/>
<comment type="subcellular location">
    <subcellularLocation>
        <location evidence="1">Cytoplasm</location>
    </subcellularLocation>
</comment>
<keyword evidence="10" id="KW-1185">Reference proteome</keyword>
<feature type="repeat" description="WD" evidence="7">
    <location>
        <begin position="238"/>
        <end position="272"/>
    </location>
</feature>
<dbReference type="HOGENOM" id="CLU_002615_1_1_1"/>
<feature type="region of interest" description="Disordered" evidence="8">
    <location>
        <begin position="419"/>
        <end position="441"/>
    </location>
</feature>
<evidence type="ECO:0000256" key="7">
    <source>
        <dbReference type="PROSITE-ProRule" id="PRU00221"/>
    </source>
</evidence>
<dbReference type="FunCoup" id="F0XAJ8">
    <property type="interactions" value="529"/>
</dbReference>
<dbReference type="EMBL" id="GL629735">
    <property type="protein sequence ID" value="EFX05391.1"/>
    <property type="molecule type" value="Genomic_DNA"/>
</dbReference>
<dbReference type="InterPro" id="IPR015943">
    <property type="entry name" value="WD40/YVTN_repeat-like_dom_sf"/>
</dbReference>
<dbReference type="PROSITE" id="PS50294">
    <property type="entry name" value="WD_REPEATS_REGION"/>
    <property type="match status" value="2"/>
</dbReference>
<name>F0XAJ8_GROCL</name>
<dbReference type="SMART" id="SM00320">
    <property type="entry name" value="WD40"/>
    <property type="match status" value="6"/>
</dbReference>
<dbReference type="GO" id="GO:0005737">
    <property type="term" value="C:cytoplasm"/>
    <property type="evidence" value="ECO:0007669"/>
    <property type="project" value="UniProtKB-SubCell"/>
</dbReference>
<dbReference type="SUPFAM" id="SSF55194">
    <property type="entry name" value="Ribosome recycling factor, RRF"/>
    <property type="match status" value="1"/>
</dbReference>
<keyword evidence="5" id="KW-0677">Repeat</keyword>
<dbReference type="Proteomes" id="UP000007796">
    <property type="component" value="Unassembled WGS sequence"/>
</dbReference>
<evidence type="ECO:0000256" key="3">
    <source>
        <dbReference type="ARBA" id="ARBA00022574"/>
    </source>
</evidence>
<dbReference type="STRING" id="655863.F0XAJ8"/>
<gene>
    <name evidence="9" type="ORF">CMQ_3460</name>
</gene>
<dbReference type="GO" id="GO:0030488">
    <property type="term" value="P:tRNA methylation"/>
    <property type="evidence" value="ECO:0007669"/>
    <property type="project" value="TreeGrafter"/>
</dbReference>
<reference evidence="9 10" key="1">
    <citation type="journal article" date="2011" name="Proc. Natl. Acad. Sci. U.S.A.">
        <title>Genome and transcriptome analyses of the mountain pine beetle-fungal symbiont Grosmannia clavigera, a lodgepole pine pathogen.</title>
        <authorList>
            <person name="DiGuistini S."/>
            <person name="Wang Y."/>
            <person name="Liao N.Y."/>
            <person name="Taylor G."/>
            <person name="Tanguay P."/>
            <person name="Feau N."/>
            <person name="Henrissat B."/>
            <person name="Chan S.K."/>
            <person name="Hesse-Orce U."/>
            <person name="Alamouti S.M."/>
            <person name="Tsui C.K.M."/>
            <person name="Docking R.T."/>
            <person name="Levasseur A."/>
            <person name="Haridas S."/>
            <person name="Robertson G."/>
            <person name="Birol I."/>
            <person name="Holt R.A."/>
            <person name="Marra M.A."/>
            <person name="Hamelin R.C."/>
            <person name="Hirst M."/>
            <person name="Jones S.J.M."/>
            <person name="Bohlmann J."/>
            <person name="Breuil C."/>
        </authorList>
    </citation>
    <scope>NUCLEOTIDE SEQUENCE [LARGE SCALE GENOMIC DNA]</scope>
    <source>
        <strain evidence="10">kw1407 / UAMH 11150</strain>
    </source>
</reference>
<dbReference type="Pfam" id="PF00400">
    <property type="entry name" value="WD40"/>
    <property type="match status" value="2"/>
</dbReference>
<dbReference type="RefSeq" id="XP_014174873.1">
    <property type="nucleotide sequence ID" value="XM_014319398.1"/>
</dbReference>
<evidence type="ECO:0000256" key="5">
    <source>
        <dbReference type="ARBA" id="ARBA00022737"/>
    </source>
</evidence>
<dbReference type="SUPFAM" id="SSF50978">
    <property type="entry name" value="WD40 repeat-like"/>
    <property type="match status" value="3"/>
</dbReference>
<dbReference type="eggNOG" id="KOG0974">
    <property type="taxonomic scope" value="Eukaryota"/>
</dbReference>